<comment type="caution">
    <text evidence="1">The sequence shown here is derived from an EMBL/GenBank/DDBJ whole genome shotgun (WGS) entry which is preliminary data.</text>
</comment>
<gene>
    <name evidence="1" type="ORF">HPB47_008398</name>
</gene>
<dbReference type="Proteomes" id="UP000805193">
    <property type="component" value="Unassembled WGS sequence"/>
</dbReference>
<reference evidence="1 2" key="1">
    <citation type="journal article" date="2020" name="Cell">
        <title>Large-Scale Comparative Analyses of Tick Genomes Elucidate Their Genetic Diversity and Vector Capacities.</title>
        <authorList>
            <consortium name="Tick Genome and Microbiome Consortium (TIGMIC)"/>
            <person name="Jia N."/>
            <person name="Wang J."/>
            <person name="Shi W."/>
            <person name="Du L."/>
            <person name="Sun Y."/>
            <person name="Zhan W."/>
            <person name="Jiang J.F."/>
            <person name="Wang Q."/>
            <person name="Zhang B."/>
            <person name="Ji P."/>
            <person name="Bell-Sakyi L."/>
            <person name="Cui X.M."/>
            <person name="Yuan T.T."/>
            <person name="Jiang B.G."/>
            <person name="Yang W.F."/>
            <person name="Lam T.T."/>
            <person name="Chang Q.C."/>
            <person name="Ding S.J."/>
            <person name="Wang X.J."/>
            <person name="Zhu J.G."/>
            <person name="Ruan X.D."/>
            <person name="Zhao L."/>
            <person name="Wei J.T."/>
            <person name="Ye R.Z."/>
            <person name="Que T.C."/>
            <person name="Du C.H."/>
            <person name="Zhou Y.H."/>
            <person name="Cheng J.X."/>
            <person name="Dai P.F."/>
            <person name="Guo W.B."/>
            <person name="Han X.H."/>
            <person name="Huang E.J."/>
            <person name="Li L.F."/>
            <person name="Wei W."/>
            <person name="Gao Y.C."/>
            <person name="Liu J.Z."/>
            <person name="Shao H.Z."/>
            <person name="Wang X."/>
            <person name="Wang C.C."/>
            <person name="Yang T.C."/>
            <person name="Huo Q.B."/>
            <person name="Li W."/>
            <person name="Chen H.Y."/>
            <person name="Chen S.E."/>
            <person name="Zhou L.G."/>
            <person name="Ni X.B."/>
            <person name="Tian J.H."/>
            <person name="Sheng Y."/>
            <person name="Liu T."/>
            <person name="Pan Y.S."/>
            <person name="Xia L.Y."/>
            <person name="Li J."/>
            <person name="Zhao F."/>
            <person name="Cao W.C."/>
        </authorList>
    </citation>
    <scope>NUCLEOTIDE SEQUENCE [LARGE SCALE GENOMIC DNA]</scope>
    <source>
        <strain evidence="1">Iper-2018</strain>
    </source>
</reference>
<evidence type="ECO:0000313" key="2">
    <source>
        <dbReference type="Proteomes" id="UP000805193"/>
    </source>
</evidence>
<name>A0AC60P4X7_IXOPE</name>
<evidence type="ECO:0000313" key="1">
    <source>
        <dbReference type="EMBL" id="KAG0414454.1"/>
    </source>
</evidence>
<dbReference type="EMBL" id="JABSTQ010011178">
    <property type="protein sequence ID" value="KAG0414454.1"/>
    <property type="molecule type" value="Genomic_DNA"/>
</dbReference>
<sequence>MDRHVLSESVSSGGWAGRRPGESAPSRPGVEAPARSRGAFSRARGDVFRSSLGAWWGRRALRLGDSPGPLVRLRPHSSRSISSGESAARLVRDAITAAPVAERGHEASWRRRGASPRAQHGQWAGASTSAVLRSSPPPEAAAAGEGPGCGQRGELGVRADALATARLPGRSGRRYGRPKPRCCGSMVAAAPLAAQMDPGDPAARSSPMSARAKDFSIDALIAGSRRPPRPDSANDFSDGDAPPDADPAGCISCVAVETSLMIVFC</sequence>
<accession>A0AC60P4X7</accession>
<keyword evidence="2" id="KW-1185">Reference proteome</keyword>
<proteinExistence type="predicted"/>
<protein>
    <submittedName>
        <fullName evidence="1">Uncharacterized protein</fullName>
    </submittedName>
</protein>
<organism evidence="1 2">
    <name type="scientific">Ixodes persulcatus</name>
    <name type="common">Taiga tick</name>
    <dbReference type="NCBI Taxonomy" id="34615"/>
    <lineage>
        <taxon>Eukaryota</taxon>
        <taxon>Metazoa</taxon>
        <taxon>Ecdysozoa</taxon>
        <taxon>Arthropoda</taxon>
        <taxon>Chelicerata</taxon>
        <taxon>Arachnida</taxon>
        <taxon>Acari</taxon>
        <taxon>Parasitiformes</taxon>
        <taxon>Ixodida</taxon>
        <taxon>Ixodoidea</taxon>
        <taxon>Ixodidae</taxon>
        <taxon>Ixodinae</taxon>
        <taxon>Ixodes</taxon>
    </lineage>
</organism>